<dbReference type="Proteomes" id="UP001379945">
    <property type="component" value="Unassembled WGS sequence"/>
</dbReference>
<keyword evidence="5" id="KW-0460">Magnesium</keyword>
<reference evidence="8 9" key="1">
    <citation type="submission" date="2024-04" db="EMBL/GenBank/DDBJ databases">
        <title>Novel species of the genus Ideonella isolated from streams.</title>
        <authorList>
            <person name="Lu H."/>
        </authorList>
    </citation>
    <scope>NUCLEOTIDE SEQUENCE [LARGE SCALE GENOMIC DNA]</scope>
    <source>
        <strain evidence="8 9">LYT19W</strain>
    </source>
</reference>
<feature type="domain" description="Nudix hydrolase" evidence="7">
    <location>
        <begin position="73"/>
        <end position="205"/>
    </location>
</feature>
<evidence type="ECO:0000256" key="6">
    <source>
        <dbReference type="ARBA" id="ARBA00023211"/>
    </source>
</evidence>
<dbReference type="PANTHER" id="PTHR12992">
    <property type="entry name" value="NUDIX HYDROLASE"/>
    <property type="match status" value="1"/>
</dbReference>
<dbReference type="Gene3D" id="3.90.79.10">
    <property type="entry name" value="Nucleoside Triphosphate Pyrophosphohydrolase"/>
    <property type="match status" value="1"/>
</dbReference>
<protein>
    <submittedName>
        <fullName evidence="8">CoA pyrophosphatase</fullName>
    </submittedName>
</protein>
<dbReference type="CDD" id="cd03426">
    <property type="entry name" value="NUDIX_CoAse_Nudt7"/>
    <property type="match status" value="1"/>
</dbReference>
<comment type="cofactor">
    <cofactor evidence="2">
        <name>Mg(2+)</name>
        <dbReference type="ChEBI" id="CHEBI:18420"/>
    </cofactor>
</comment>
<evidence type="ECO:0000313" key="9">
    <source>
        <dbReference type="Proteomes" id="UP001379945"/>
    </source>
</evidence>
<evidence type="ECO:0000256" key="4">
    <source>
        <dbReference type="ARBA" id="ARBA00022801"/>
    </source>
</evidence>
<proteinExistence type="predicted"/>
<keyword evidence="9" id="KW-1185">Reference proteome</keyword>
<keyword evidence="6" id="KW-0464">Manganese</keyword>
<comment type="caution">
    <text evidence="8">The sequence shown here is derived from an EMBL/GenBank/DDBJ whole genome shotgun (WGS) entry which is preliminary data.</text>
</comment>
<accession>A0ABU9C574</accession>
<sequence>MTSTSTPPPAAPRVIITDPSAVPVLSIDTHLPAIPDERLTPDWLRAHLPRLSMAPPFITGDGARPDIAGDRVPTAASVLVPLVMRADGLHVLLTRRTEHLRNHAGQISFPGGRQEPTDTDAVAAALREAEEEIGLQAAQIDVIASLPIYTTVTRFLVTPVIGFVPSDVPLQLQQGEVAEAFEVPLAFLMSPANHQRHEVVIDGMARQFLSMPWVPAPGAQPYFIWGATAAMLRNLYHLLQAD</sequence>
<dbReference type="PANTHER" id="PTHR12992:SF11">
    <property type="entry name" value="MITOCHONDRIAL COENZYME A DIPHOSPHATASE NUDT8"/>
    <property type="match status" value="1"/>
</dbReference>
<comment type="cofactor">
    <cofactor evidence="1">
        <name>Mn(2+)</name>
        <dbReference type="ChEBI" id="CHEBI:29035"/>
    </cofactor>
</comment>
<evidence type="ECO:0000256" key="5">
    <source>
        <dbReference type="ARBA" id="ARBA00022842"/>
    </source>
</evidence>
<keyword evidence="3" id="KW-0479">Metal-binding</keyword>
<keyword evidence="4" id="KW-0378">Hydrolase</keyword>
<dbReference type="EMBL" id="JBBUTI010000007">
    <property type="protein sequence ID" value="MEK8047039.1"/>
    <property type="molecule type" value="Genomic_DNA"/>
</dbReference>
<evidence type="ECO:0000259" key="7">
    <source>
        <dbReference type="PROSITE" id="PS51462"/>
    </source>
</evidence>
<dbReference type="SUPFAM" id="SSF55811">
    <property type="entry name" value="Nudix"/>
    <property type="match status" value="1"/>
</dbReference>
<dbReference type="InterPro" id="IPR000086">
    <property type="entry name" value="NUDIX_hydrolase_dom"/>
</dbReference>
<dbReference type="PROSITE" id="PS51462">
    <property type="entry name" value="NUDIX"/>
    <property type="match status" value="1"/>
</dbReference>
<dbReference type="InterPro" id="IPR045121">
    <property type="entry name" value="CoAse"/>
</dbReference>
<dbReference type="InterPro" id="IPR015797">
    <property type="entry name" value="NUDIX_hydrolase-like_dom_sf"/>
</dbReference>
<dbReference type="Pfam" id="PF00293">
    <property type="entry name" value="NUDIX"/>
    <property type="match status" value="1"/>
</dbReference>
<evidence type="ECO:0000256" key="2">
    <source>
        <dbReference type="ARBA" id="ARBA00001946"/>
    </source>
</evidence>
<evidence type="ECO:0000256" key="3">
    <source>
        <dbReference type="ARBA" id="ARBA00022723"/>
    </source>
</evidence>
<evidence type="ECO:0000313" key="8">
    <source>
        <dbReference type="EMBL" id="MEK8047039.1"/>
    </source>
</evidence>
<organism evidence="8 9">
    <name type="scientific">Ideonella margarita</name>
    <dbReference type="NCBI Taxonomy" id="2984191"/>
    <lineage>
        <taxon>Bacteria</taxon>
        <taxon>Pseudomonadati</taxon>
        <taxon>Pseudomonadota</taxon>
        <taxon>Betaproteobacteria</taxon>
        <taxon>Burkholderiales</taxon>
        <taxon>Sphaerotilaceae</taxon>
        <taxon>Ideonella</taxon>
    </lineage>
</organism>
<name>A0ABU9C574_9BURK</name>
<gene>
    <name evidence="8" type="ORF">AACH00_11805</name>
</gene>
<evidence type="ECO:0000256" key="1">
    <source>
        <dbReference type="ARBA" id="ARBA00001936"/>
    </source>
</evidence>
<dbReference type="NCBIfam" id="NF007980">
    <property type="entry name" value="PRK10707.1"/>
    <property type="match status" value="1"/>
</dbReference>
<dbReference type="RefSeq" id="WP_341399340.1">
    <property type="nucleotide sequence ID" value="NZ_JBBUTI010000007.1"/>
</dbReference>